<dbReference type="PANTHER" id="PTHR28002">
    <property type="entry name" value="MIOREX COMPLEX COMPONENT 11"/>
    <property type="match status" value="1"/>
</dbReference>
<proteinExistence type="predicted"/>
<evidence type="ECO:0000256" key="1">
    <source>
        <dbReference type="SAM" id="Phobius"/>
    </source>
</evidence>
<feature type="transmembrane region" description="Helical" evidence="1">
    <location>
        <begin position="29"/>
        <end position="51"/>
    </location>
</feature>
<name>A0A4Y7PVE5_9AGAM</name>
<dbReference type="VEuPathDB" id="FungiDB:BD410DRAFT_792632"/>
<keyword evidence="1" id="KW-0812">Transmembrane</keyword>
<dbReference type="EMBL" id="ML170201">
    <property type="protein sequence ID" value="TDL19018.1"/>
    <property type="molecule type" value="Genomic_DNA"/>
</dbReference>
<dbReference type="Pfam" id="PF10306">
    <property type="entry name" value="FLILHELTA"/>
    <property type="match status" value="1"/>
</dbReference>
<keyword evidence="1" id="KW-0472">Membrane</keyword>
<dbReference type="STRING" id="50990.A0A4Y7PVE5"/>
<protein>
    <submittedName>
        <fullName evidence="2">Uncharacterized protein</fullName>
    </submittedName>
</protein>
<dbReference type="InterPro" id="IPR018811">
    <property type="entry name" value="MRX11"/>
</dbReference>
<keyword evidence="1" id="KW-1133">Transmembrane helix</keyword>
<reference evidence="2 3" key="1">
    <citation type="submission" date="2018-06" db="EMBL/GenBank/DDBJ databases">
        <title>A transcriptomic atlas of mushroom development highlights an independent origin of complex multicellularity.</title>
        <authorList>
            <consortium name="DOE Joint Genome Institute"/>
            <person name="Krizsan K."/>
            <person name="Almasi E."/>
            <person name="Merenyi Z."/>
            <person name="Sahu N."/>
            <person name="Viragh M."/>
            <person name="Koszo T."/>
            <person name="Mondo S."/>
            <person name="Kiss B."/>
            <person name="Balint B."/>
            <person name="Kues U."/>
            <person name="Barry K."/>
            <person name="Hegedus J.C."/>
            <person name="Henrissat B."/>
            <person name="Johnson J."/>
            <person name="Lipzen A."/>
            <person name="Ohm R."/>
            <person name="Nagy I."/>
            <person name="Pangilinan J."/>
            <person name="Yan J."/>
            <person name="Xiong Y."/>
            <person name="Grigoriev I.V."/>
            <person name="Hibbett D.S."/>
            <person name="Nagy L.G."/>
        </authorList>
    </citation>
    <scope>NUCLEOTIDE SEQUENCE [LARGE SCALE GENOMIC DNA]</scope>
    <source>
        <strain evidence="2 3">SZMC22713</strain>
    </source>
</reference>
<dbReference type="GO" id="GO:0005739">
    <property type="term" value="C:mitochondrion"/>
    <property type="evidence" value="ECO:0007669"/>
    <property type="project" value="TreeGrafter"/>
</dbReference>
<dbReference type="AlphaFoldDB" id="A0A4Y7PVE5"/>
<dbReference type="OrthoDB" id="5580261at2759"/>
<keyword evidence="3" id="KW-1185">Reference proteome</keyword>
<sequence>MESRKGKFARYDSVLRSVSARTGTALPSLVFSFAILHEVTALVPLAGFFLLSRSFGVGERVVQYVQSADRDEPSWMIRKSQHWIDEGEQWASRVGTRYGILGFQKGDQRLESRSSGISGRIAGDVANAVVAYGMTKALLPVRIGASLYLAPSFSRRIVDPVTASLKYLFTRGRSRSKPW</sequence>
<dbReference type="Proteomes" id="UP000294933">
    <property type="component" value="Unassembled WGS sequence"/>
</dbReference>
<evidence type="ECO:0000313" key="2">
    <source>
        <dbReference type="EMBL" id="TDL19018.1"/>
    </source>
</evidence>
<evidence type="ECO:0000313" key="3">
    <source>
        <dbReference type="Proteomes" id="UP000294933"/>
    </source>
</evidence>
<organism evidence="2 3">
    <name type="scientific">Rickenella mellea</name>
    <dbReference type="NCBI Taxonomy" id="50990"/>
    <lineage>
        <taxon>Eukaryota</taxon>
        <taxon>Fungi</taxon>
        <taxon>Dikarya</taxon>
        <taxon>Basidiomycota</taxon>
        <taxon>Agaricomycotina</taxon>
        <taxon>Agaricomycetes</taxon>
        <taxon>Hymenochaetales</taxon>
        <taxon>Rickenellaceae</taxon>
        <taxon>Rickenella</taxon>
    </lineage>
</organism>
<gene>
    <name evidence="2" type="ORF">BD410DRAFT_792632</name>
</gene>
<accession>A0A4Y7PVE5</accession>
<dbReference type="PANTHER" id="PTHR28002:SF1">
    <property type="entry name" value="MIOREX COMPLEX COMPONENT 11"/>
    <property type="match status" value="1"/>
</dbReference>